<dbReference type="InterPro" id="IPR020599">
    <property type="entry name" value="Transl_elong_fac_P/YeiP"/>
</dbReference>
<evidence type="ECO:0000256" key="5">
    <source>
        <dbReference type="ARBA" id="ARBA00022768"/>
    </source>
</evidence>
<dbReference type="Pfam" id="PF01132">
    <property type="entry name" value="EFP"/>
    <property type="match status" value="1"/>
</dbReference>
<evidence type="ECO:0000259" key="10">
    <source>
        <dbReference type="SMART" id="SM00841"/>
    </source>
</evidence>
<dbReference type="HAMAP" id="MF_00141">
    <property type="entry name" value="EF_P"/>
    <property type="match status" value="1"/>
</dbReference>
<dbReference type="Gene3D" id="2.30.30.30">
    <property type="match status" value="1"/>
</dbReference>
<dbReference type="InterPro" id="IPR015365">
    <property type="entry name" value="Elong-fact-P_C"/>
</dbReference>
<evidence type="ECO:0000256" key="3">
    <source>
        <dbReference type="ARBA" id="ARBA00009479"/>
    </source>
</evidence>
<evidence type="ECO:0000256" key="8">
    <source>
        <dbReference type="NCBIfam" id="TIGR00038"/>
    </source>
</evidence>
<reference evidence="12 13" key="1">
    <citation type="submission" date="2018-06" db="EMBL/GenBank/DDBJ databases">
        <title>Extensive metabolic versatility and redundancy in microbially diverse, dynamic hydrothermal sediments.</title>
        <authorList>
            <person name="Dombrowski N."/>
            <person name="Teske A."/>
            <person name="Baker B.J."/>
        </authorList>
    </citation>
    <scope>NUCLEOTIDE SEQUENCE [LARGE SCALE GENOMIC DNA]</scope>
    <source>
        <strain evidence="12">B36_G15</strain>
    </source>
</reference>
<dbReference type="CDD" id="cd04470">
    <property type="entry name" value="S1_EF-P_repeat_1"/>
    <property type="match status" value="1"/>
</dbReference>
<evidence type="ECO:0000313" key="13">
    <source>
        <dbReference type="Proteomes" id="UP000268469"/>
    </source>
</evidence>
<accession>A0A660SEL1</accession>
<name>A0A660SEL1_UNCW3</name>
<comment type="pathway">
    <text evidence="2 7">Protein biosynthesis; polypeptide chain elongation.</text>
</comment>
<evidence type="ECO:0000256" key="4">
    <source>
        <dbReference type="ARBA" id="ARBA00022490"/>
    </source>
</evidence>
<dbReference type="AlphaFoldDB" id="A0A660SEL1"/>
<dbReference type="CDD" id="cd05794">
    <property type="entry name" value="S1_EF-P_repeat_2"/>
    <property type="match status" value="1"/>
</dbReference>
<dbReference type="GO" id="GO:0005829">
    <property type="term" value="C:cytosol"/>
    <property type="evidence" value="ECO:0007669"/>
    <property type="project" value="UniProtKB-ARBA"/>
</dbReference>
<evidence type="ECO:0000256" key="2">
    <source>
        <dbReference type="ARBA" id="ARBA00004815"/>
    </source>
</evidence>
<comment type="subcellular location">
    <subcellularLocation>
        <location evidence="1 7">Cytoplasm</location>
    </subcellularLocation>
</comment>
<evidence type="ECO:0000256" key="6">
    <source>
        <dbReference type="ARBA" id="ARBA00022917"/>
    </source>
</evidence>
<dbReference type="GO" id="GO:0003746">
    <property type="term" value="F:translation elongation factor activity"/>
    <property type="evidence" value="ECO:0007669"/>
    <property type="project" value="UniProtKB-UniRule"/>
</dbReference>
<protein>
    <recommendedName>
        <fullName evidence="7 8">Elongation factor P</fullName>
        <shortName evidence="7">EF-P</shortName>
    </recommendedName>
</protein>
<feature type="domain" description="Elongation factor P C-terminal" evidence="10">
    <location>
        <begin position="129"/>
        <end position="184"/>
    </location>
</feature>
<dbReference type="NCBIfam" id="TIGR00038">
    <property type="entry name" value="efp"/>
    <property type="match status" value="1"/>
</dbReference>
<evidence type="ECO:0000256" key="9">
    <source>
        <dbReference type="RuleBase" id="RU004389"/>
    </source>
</evidence>
<evidence type="ECO:0000259" key="11">
    <source>
        <dbReference type="SMART" id="SM01185"/>
    </source>
</evidence>
<dbReference type="GO" id="GO:0043043">
    <property type="term" value="P:peptide biosynthetic process"/>
    <property type="evidence" value="ECO:0007669"/>
    <property type="project" value="InterPro"/>
</dbReference>
<dbReference type="InterPro" id="IPR008991">
    <property type="entry name" value="Translation_prot_SH3-like_sf"/>
</dbReference>
<dbReference type="NCBIfam" id="NF001810">
    <property type="entry name" value="PRK00529.1"/>
    <property type="match status" value="1"/>
</dbReference>
<dbReference type="InterPro" id="IPR013185">
    <property type="entry name" value="Transl_elong_KOW-like"/>
</dbReference>
<dbReference type="UniPathway" id="UPA00345"/>
<dbReference type="SUPFAM" id="SSF50104">
    <property type="entry name" value="Translation proteins SH3-like domain"/>
    <property type="match status" value="1"/>
</dbReference>
<keyword evidence="6 7" id="KW-0648">Protein biosynthesis</keyword>
<sequence>MITAIQIRKGKLIKLNGEPYKVIAFEHITPGKGQALVQTKLRNLITGLATEKRFRPDDRIEEAVVDLIEAEYLYEADGYYHFMNTETFDDLQIRSDVIEEAIPFLIPNIRVKIQVFEGRSIGIELPKSVDLKVVETQPYLKDATAQAQLKPAKLETGFVCRVPPYIEVGDRIRVDTRDGSFIERVKEA</sequence>
<evidence type="ECO:0000256" key="1">
    <source>
        <dbReference type="ARBA" id="ARBA00004496"/>
    </source>
</evidence>
<feature type="domain" description="Translation elongation factor P/YeiP central" evidence="11">
    <location>
        <begin position="67"/>
        <end position="121"/>
    </location>
</feature>
<keyword evidence="4 7" id="KW-0963">Cytoplasm</keyword>
<proteinExistence type="inferred from homology"/>
<dbReference type="InterPro" id="IPR012340">
    <property type="entry name" value="NA-bd_OB-fold"/>
</dbReference>
<dbReference type="Proteomes" id="UP000268469">
    <property type="component" value="Unassembled WGS sequence"/>
</dbReference>
<dbReference type="PANTHER" id="PTHR30053">
    <property type="entry name" value="ELONGATION FACTOR P"/>
    <property type="match status" value="1"/>
</dbReference>
<keyword evidence="5 7" id="KW-0251">Elongation factor</keyword>
<dbReference type="InterPro" id="IPR014722">
    <property type="entry name" value="Rib_uL2_dom2"/>
</dbReference>
<evidence type="ECO:0000256" key="7">
    <source>
        <dbReference type="HAMAP-Rule" id="MF_00141"/>
    </source>
</evidence>
<comment type="similarity">
    <text evidence="3 7 9">Belongs to the elongation factor P family.</text>
</comment>
<dbReference type="PANTHER" id="PTHR30053:SF14">
    <property type="entry name" value="TRANSLATION ELONGATION FACTOR KOW-LIKE DOMAIN-CONTAINING PROTEIN"/>
    <property type="match status" value="1"/>
</dbReference>
<dbReference type="InterPro" id="IPR011768">
    <property type="entry name" value="Transl_elongation_fac_P"/>
</dbReference>
<dbReference type="PIRSF" id="PIRSF005901">
    <property type="entry name" value="EF-P"/>
    <property type="match status" value="1"/>
</dbReference>
<comment type="function">
    <text evidence="7">Involved in peptide bond synthesis. Stimulates efficient translation and peptide-bond synthesis on native or reconstituted 70S ribosomes in vitro. Probably functions indirectly by altering the affinity of the ribosome for aminoacyl-tRNA, thus increasing their reactivity as acceptors for peptidyl transferase.</text>
</comment>
<gene>
    <name evidence="7 12" type="primary">efp</name>
    <name evidence="12" type="ORF">DRP53_08855</name>
</gene>
<dbReference type="Pfam" id="PF09285">
    <property type="entry name" value="Elong-fact-P_C"/>
    <property type="match status" value="1"/>
</dbReference>
<organism evidence="12 13">
    <name type="scientific">candidate division WOR-3 bacterium</name>
    <dbReference type="NCBI Taxonomy" id="2052148"/>
    <lineage>
        <taxon>Bacteria</taxon>
        <taxon>Bacteria division WOR-3</taxon>
    </lineage>
</organism>
<dbReference type="InterPro" id="IPR001059">
    <property type="entry name" value="Transl_elong_P/YeiP_cen"/>
</dbReference>
<dbReference type="FunFam" id="2.40.50.140:FF:000004">
    <property type="entry name" value="Elongation factor P"/>
    <property type="match status" value="1"/>
</dbReference>
<dbReference type="SMART" id="SM00841">
    <property type="entry name" value="Elong-fact-P_C"/>
    <property type="match status" value="1"/>
</dbReference>
<comment type="caution">
    <text evidence="12">The sequence shown here is derived from an EMBL/GenBank/DDBJ whole genome shotgun (WGS) entry which is preliminary data.</text>
</comment>
<dbReference type="SUPFAM" id="SSF50249">
    <property type="entry name" value="Nucleic acid-binding proteins"/>
    <property type="match status" value="2"/>
</dbReference>
<dbReference type="EMBL" id="QNBE01000098">
    <property type="protein sequence ID" value="RKX69219.1"/>
    <property type="molecule type" value="Genomic_DNA"/>
</dbReference>
<dbReference type="SMART" id="SM01185">
    <property type="entry name" value="EFP"/>
    <property type="match status" value="1"/>
</dbReference>
<dbReference type="FunFam" id="2.30.30.30:FF:000003">
    <property type="entry name" value="Elongation factor P"/>
    <property type="match status" value="1"/>
</dbReference>
<dbReference type="Pfam" id="PF08207">
    <property type="entry name" value="EFP_N"/>
    <property type="match status" value="1"/>
</dbReference>
<dbReference type="Gene3D" id="2.40.50.140">
    <property type="entry name" value="Nucleic acid-binding proteins"/>
    <property type="match status" value="2"/>
</dbReference>
<evidence type="ECO:0000313" key="12">
    <source>
        <dbReference type="EMBL" id="RKX69219.1"/>
    </source>
</evidence>